<evidence type="ECO:0000256" key="1">
    <source>
        <dbReference type="SAM" id="Coils"/>
    </source>
</evidence>
<sequence length="195" mass="22577">MKKKIFYLSALFISLSLNGISQEEESNSIESQFNNLIENSNSYQSFKVIDKSKLGVIQSNIQDSISSLKTKIGKSEIQILDQKAKIDSNEQKIQELNTALDKSKNSVDNIDFLGMPTHKSSYTFIMWTIIFVLLAISLIMFVIFKKGHRNTKNAKEKLEETQNELESLRKRSLEREQKVRRELQNEINKNNLRKD</sequence>
<keyword evidence="2" id="KW-1133">Transmembrane helix</keyword>
<evidence type="ECO:0000256" key="2">
    <source>
        <dbReference type="SAM" id="Phobius"/>
    </source>
</evidence>
<feature type="transmembrane region" description="Helical" evidence="2">
    <location>
        <begin position="124"/>
        <end position="144"/>
    </location>
</feature>
<comment type="caution">
    <text evidence="3">The sequence shown here is derived from an EMBL/GenBank/DDBJ whole genome shotgun (WGS) entry which is preliminary data.</text>
</comment>
<evidence type="ECO:0000313" key="3">
    <source>
        <dbReference type="EMBL" id="RYM32138.1"/>
    </source>
</evidence>
<keyword evidence="1" id="KW-0175">Coiled coil</keyword>
<keyword evidence="2" id="KW-0812">Transmembrane</keyword>
<feature type="coiled-coil region" evidence="1">
    <location>
        <begin position="144"/>
        <end position="193"/>
    </location>
</feature>
<dbReference type="OrthoDB" id="981213at2"/>
<dbReference type="Gene3D" id="1.20.1170.10">
    <property type="match status" value="1"/>
</dbReference>
<keyword evidence="4" id="KW-1185">Reference proteome</keyword>
<protein>
    <recommendedName>
        <fullName evidence="5">tRNA (Guanine-N1)-methyltransferase</fullName>
    </recommendedName>
</protein>
<accession>A0A4Q4KH37</accession>
<dbReference type="EMBL" id="SETE01000007">
    <property type="protein sequence ID" value="RYM32138.1"/>
    <property type="molecule type" value="Genomic_DNA"/>
</dbReference>
<name>A0A4Q4KH37_9FLAO</name>
<keyword evidence="2" id="KW-0472">Membrane</keyword>
<reference evidence="3 4" key="1">
    <citation type="submission" date="2019-02" db="EMBL/GenBank/DDBJ databases">
        <title>Genome sequence of the sea-ice species Brumimicrobium glaciale.</title>
        <authorList>
            <person name="Bowman J.P."/>
        </authorList>
    </citation>
    <scope>NUCLEOTIDE SEQUENCE [LARGE SCALE GENOMIC DNA]</scope>
    <source>
        <strain evidence="3 4">IC156</strain>
    </source>
</reference>
<dbReference type="Proteomes" id="UP000293952">
    <property type="component" value="Unassembled WGS sequence"/>
</dbReference>
<gene>
    <name evidence="3" type="ORF">ERX46_15770</name>
</gene>
<dbReference type="RefSeq" id="WP_130094827.1">
    <property type="nucleotide sequence ID" value="NZ_SETE01000007.1"/>
</dbReference>
<proteinExistence type="predicted"/>
<organism evidence="3 4">
    <name type="scientific">Brumimicrobium glaciale</name>
    <dbReference type="NCBI Taxonomy" id="200475"/>
    <lineage>
        <taxon>Bacteria</taxon>
        <taxon>Pseudomonadati</taxon>
        <taxon>Bacteroidota</taxon>
        <taxon>Flavobacteriia</taxon>
        <taxon>Flavobacteriales</taxon>
        <taxon>Crocinitomicaceae</taxon>
        <taxon>Brumimicrobium</taxon>
    </lineage>
</organism>
<dbReference type="SUPFAM" id="SSF58100">
    <property type="entry name" value="Bacterial hemolysins"/>
    <property type="match status" value="1"/>
</dbReference>
<evidence type="ECO:0008006" key="5">
    <source>
        <dbReference type="Google" id="ProtNLM"/>
    </source>
</evidence>
<evidence type="ECO:0000313" key="4">
    <source>
        <dbReference type="Proteomes" id="UP000293952"/>
    </source>
</evidence>
<feature type="coiled-coil region" evidence="1">
    <location>
        <begin position="79"/>
        <end position="106"/>
    </location>
</feature>
<dbReference type="AlphaFoldDB" id="A0A4Q4KH37"/>